<protein>
    <submittedName>
        <fullName evidence="9">Chaperone_protein DnaJ subfamily A</fullName>
    </submittedName>
</protein>
<dbReference type="InterPro" id="IPR002939">
    <property type="entry name" value="DnaJ_C"/>
</dbReference>
<dbReference type="PROSITE" id="PS51188">
    <property type="entry name" value="ZF_CR"/>
    <property type="match status" value="1"/>
</dbReference>
<feature type="zinc finger region" description="CR-type" evidence="5">
    <location>
        <begin position="119"/>
        <end position="204"/>
    </location>
</feature>
<dbReference type="Pfam" id="PF00226">
    <property type="entry name" value="DnaJ"/>
    <property type="match status" value="1"/>
</dbReference>
<dbReference type="SUPFAM" id="SSF57938">
    <property type="entry name" value="DnaJ/Hsp40 cysteine-rich domain"/>
    <property type="match status" value="1"/>
</dbReference>
<dbReference type="SMART" id="SM00271">
    <property type="entry name" value="DnaJ"/>
    <property type="match status" value="1"/>
</dbReference>
<dbReference type="Gene3D" id="1.10.287.110">
    <property type="entry name" value="DnaJ domain"/>
    <property type="match status" value="1"/>
</dbReference>
<dbReference type="Gene3D" id="2.10.230.10">
    <property type="entry name" value="Heat shock protein DnaJ, cysteine-rich domain"/>
    <property type="match status" value="1"/>
</dbReference>
<dbReference type="Gene3D" id="2.60.260.20">
    <property type="entry name" value="Urease metallochaperone UreE, N-terminal domain"/>
    <property type="match status" value="2"/>
</dbReference>
<keyword evidence="10" id="KW-1185">Reference proteome</keyword>
<dbReference type="InterPro" id="IPR036410">
    <property type="entry name" value="HSP_DnaJ_Cys-rich_dom_sf"/>
</dbReference>
<feature type="compositionally biased region" description="Polar residues" evidence="6">
    <location>
        <begin position="369"/>
        <end position="383"/>
    </location>
</feature>
<dbReference type="PRINTS" id="PR00625">
    <property type="entry name" value="JDOMAIN"/>
</dbReference>
<dbReference type="PROSITE" id="PS50076">
    <property type="entry name" value="DNAJ_2"/>
    <property type="match status" value="1"/>
</dbReference>
<name>A0ABP1HGT4_9EUKA</name>
<keyword evidence="4 5" id="KW-0862">Zinc</keyword>
<dbReference type="SUPFAM" id="SSF49493">
    <property type="entry name" value="HSP40/DnaJ peptide-binding domain"/>
    <property type="match status" value="2"/>
</dbReference>
<keyword evidence="3 5" id="KW-0863">Zinc-finger</keyword>
<dbReference type="PANTHER" id="PTHR43888">
    <property type="entry name" value="DNAJ-LIKE-2, ISOFORM A-RELATED"/>
    <property type="match status" value="1"/>
</dbReference>
<gene>
    <name evidence="9" type="ORF">HINF_LOCUS13442</name>
</gene>
<accession>A0ABP1HGT4</accession>
<evidence type="ECO:0000256" key="3">
    <source>
        <dbReference type="ARBA" id="ARBA00022771"/>
    </source>
</evidence>
<dbReference type="InterPro" id="IPR036869">
    <property type="entry name" value="J_dom_sf"/>
</dbReference>
<dbReference type="EMBL" id="CAXDID020000031">
    <property type="protein sequence ID" value="CAL5994212.1"/>
    <property type="molecule type" value="Genomic_DNA"/>
</dbReference>
<dbReference type="CDD" id="cd10719">
    <property type="entry name" value="DnaJ_zf"/>
    <property type="match status" value="1"/>
</dbReference>
<sequence>MVRDTKLYDLLGVAPDADTSQLKKAYFRLAQKFNPNLPENKEKFQEINNAYELLKDDAQRALYDKYGLNDMGKAQQVPGEGIGSIFEEIFKKQSQQQHGPQQAQVLVQVRVTLEQMYNGADVSVQITRQIKCAECKGVGGSTPNCVGKCDQCNGMGIVLARMQQGNRFTQQQIVCPKCNGKKEYIRDPRNLCPKCCGKRVSTEQKTHMVRVEPGAADGQQITLFQEGNWEPGAAQGDCVIVFKQTKSPFRREEADLFMTKEIGLDEAACGTSFKIQHLSGEEITVFKGECIGHGQVMCCKGLGMPVKGRIYEHGNLFVTFEVKFPQKISPEVRRLIADALGSEDSRKRINVCAELKHDGARNIELTYVDPTQRTKNADASSQREYNDHREEGNSQEMQCGAM</sequence>
<reference evidence="9 10" key="1">
    <citation type="submission" date="2024-07" db="EMBL/GenBank/DDBJ databases">
        <authorList>
            <person name="Akdeniz Z."/>
        </authorList>
    </citation>
    <scope>NUCLEOTIDE SEQUENCE [LARGE SCALE GENOMIC DNA]</scope>
</reference>
<evidence type="ECO:0000313" key="9">
    <source>
        <dbReference type="EMBL" id="CAL5994212.1"/>
    </source>
</evidence>
<evidence type="ECO:0000256" key="4">
    <source>
        <dbReference type="ARBA" id="ARBA00022833"/>
    </source>
</evidence>
<dbReference type="CDD" id="cd06257">
    <property type="entry name" value="DnaJ"/>
    <property type="match status" value="1"/>
</dbReference>
<feature type="region of interest" description="Disordered" evidence="6">
    <location>
        <begin position="369"/>
        <end position="402"/>
    </location>
</feature>
<keyword evidence="1 5" id="KW-0479">Metal-binding</keyword>
<keyword evidence="2" id="KW-0677">Repeat</keyword>
<dbReference type="PROSITE" id="PS00636">
    <property type="entry name" value="DNAJ_1"/>
    <property type="match status" value="1"/>
</dbReference>
<evidence type="ECO:0000256" key="6">
    <source>
        <dbReference type="SAM" id="MobiDB-lite"/>
    </source>
</evidence>
<organism evidence="9 10">
    <name type="scientific">Hexamita inflata</name>
    <dbReference type="NCBI Taxonomy" id="28002"/>
    <lineage>
        <taxon>Eukaryota</taxon>
        <taxon>Metamonada</taxon>
        <taxon>Diplomonadida</taxon>
        <taxon>Hexamitidae</taxon>
        <taxon>Hexamitinae</taxon>
        <taxon>Hexamita</taxon>
    </lineage>
</organism>
<dbReference type="InterPro" id="IPR001305">
    <property type="entry name" value="HSP_DnaJ_Cys-rich_dom"/>
</dbReference>
<feature type="domain" description="CR-type" evidence="8">
    <location>
        <begin position="119"/>
        <end position="204"/>
    </location>
</feature>
<dbReference type="CDD" id="cd10747">
    <property type="entry name" value="DnaJ_C"/>
    <property type="match status" value="1"/>
</dbReference>
<evidence type="ECO:0000256" key="1">
    <source>
        <dbReference type="ARBA" id="ARBA00022723"/>
    </source>
</evidence>
<dbReference type="Proteomes" id="UP001642409">
    <property type="component" value="Unassembled WGS sequence"/>
</dbReference>
<dbReference type="InterPro" id="IPR044713">
    <property type="entry name" value="DNJA1/2-like"/>
</dbReference>
<dbReference type="InterPro" id="IPR001623">
    <property type="entry name" value="DnaJ_domain"/>
</dbReference>
<evidence type="ECO:0000259" key="8">
    <source>
        <dbReference type="PROSITE" id="PS51188"/>
    </source>
</evidence>
<dbReference type="Pfam" id="PF01556">
    <property type="entry name" value="DnaJ_C"/>
    <property type="match status" value="1"/>
</dbReference>
<proteinExistence type="predicted"/>
<dbReference type="InterPro" id="IPR018253">
    <property type="entry name" value="DnaJ_domain_CS"/>
</dbReference>
<dbReference type="Pfam" id="PF00684">
    <property type="entry name" value="DnaJ_CXXCXGXG"/>
    <property type="match status" value="1"/>
</dbReference>
<comment type="caution">
    <text evidence="9">The sequence shown here is derived from an EMBL/GenBank/DDBJ whole genome shotgun (WGS) entry which is preliminary data.</text>
</comment>
<feature type="domain" description="J" evidence="7">
    <location>
        <begin position="6"/>
        <end position="67"/>
    </location>
</feature>
<evidence type="ECO:0000256" key="2">
    <source>
        <dbReference type="ARBA" id="ARBA00022737"/>
    </source>
</evidence>
<dbReference type="SUPFAM" id="SSF46565">
    <property type="entry name" value="Chaperone J-domain"/>
    <property type="match status" value="1"/>
</dbReference>
<evidence type="ECO:0000313" key="10">
    <source>
        <dbReference type="Proteomes" id="UP001642409"/>
    </source>
</evidence>
<evidence type="ECO:0000259" key="7">
    <source>
        <dbReference type="PROSITE" id="PS50076"/>
    </source>
</evidence>
<evidence type="ECO:0000256" key="5">
    <source>
        <dbReference type="PROSITE-ProRule" id="PRU00546"/>
    </source>
</evidence>
<dbReference type="InterPro" id="IPR008971">
    <property type="entry name" value="HSP40/DnaJ_pept-bd"/>
</dbReference>